<evidence type="ECO:0000259" key="5">
    <source>
        <dbReference type="PROSITE" id="PS50404"/>
    </source>
</evidence>
<dbReference type="Pfam" id="PF02798">
    <property type="entry name" value="GST_N"/>
    <property type="match status" value="1"/>
</dbReference>
<dbReference type="InterPro" id="IPR045073">
    <property type="entry name" value="Omega/Tau-like"/>
</dbReference>
<dbReference type="InterPro" id="IPR036282">
    <property type="entry name" value="Glutathione-S-Trfase_C_sf"/>
</dbReference>
<feature type="domain" description="GST N-terminal" evidence="5">
    <location>
        <begin position="4"/>
        <end position="83"/>
    </location>
</feature>
<comment type="similarity">
    <text evidence="4">Belongs to the GST superfamily.</text>
</comment>
<dbReference type="OMA" id="WFAHWLP"/>
<keyword evidence="2 7" id="KW-0808">Transferase</keyword>
<dbReference type="Gene3D" id="3.40.30.10">
    <property type="entry name" value="Glutaredoxin"/>
    <property type="match status" value="1"/>
</dbReference>
<dbReference type="EMBL" id="CM003609">
    <property type="protein sequence ID" value="KYP63845.1"/>
    <property type="molecule type" value="Genomic_DNA"/>
</dbReference>
<dbReference type="InterPro" id="IPR004046">
    <property type="entry name" value="GST_C"/>
</dbReference>
<evidence type="ECO:0000259" key="6">
    <source>
        <dbReference type="PROSITE" id="PS50405"/>
    </source>
</evidence>
<dbReference type="InterPro" id="IPR004045">
    <property type="entry name" value="Glutathione_S-Trfase_N"/>
</dbReference>
<dbReference type="STRING" id="3821.A0A151T9Z0"/>
<reference evidence="7 8" key="1">
    <citation type="journal article" date="2012" name="Nat. Biotechnol.">
        <title>Draft genome sequence of pigeonpea (Cajanus cajan), an orphan legume crop of resource-poor farmers.</title>
        <authorList>
            <person name="Varshney R.K."/>
            <person name="Chen W."/>
            <person name="Li Y."/>
            <person name="Bharti A.K."/>
            <person name="Saxena R.K."/>
            <person name="Schlueter J.A."/>
            <person name="Donoghue M.T."/>
            <person name="Azam S."/>
            <person name="Fan G."/>
            <person name="Whaley A.M."/>
            <person name="Farmer A.D."/>
            <person name="Sheridan J."/>
            <person name="Iwata A."/>
            <person name="Tuteja R."/>
            <person name="Penmetsa R.V."/>
            <person name="Wu W."/>
            <person name="Upadhyaya H.D."/>
            <person name="Yang S.P."/>
            <person name="Shah T."/>
            <person name="Saxena K.B."/>
            <person name="Michael T."/>
            <person name="McCombie W.R."/>
            <person name="Yang B."/>
            <person name="Zhang G."/>
            <person name="Yang H."/>
            <person name="Wang J."/>
            <person name="Spillane C."/>
            <person name="Cook D.R."/>
            <person name="May G.D."/>
            <person name="Xu X."/>
            <person name="Jackson S.A."/>
        </authorList>
    </citation>
    <scope>NUCLEOTIDE SEQUENCE [LARGE SCALE GENOMIC DNA]</scope>
    <source>
        <strain evidence="8">cv. Asha</strain>
    </source>
</reference>
<dbReference type="InterPro" id="IPR010987">
    <property type="entry name" value="Glutathione-S-Trfase_C-like"/>
</dbReference>
<dbReference type="OrthoDB" id="202840at2759"/>
<accession>A0A151T9Z0</accession>
<dbReference type="CDD" id="cd03185">
    <property type="entry name" value="GST_C_Tau"/>
    <property type="match status" value="1"/>
</dbReference>
<dbReference type="SUPFAM" id="SSF52833">
    <property type="entry name" value="Thioredoxin-like"/>
    <property type="match status" value="1"/>
</dbReference>
<name>A0A151T9Z0_CAJCA</name>
<dbReference type="PROSITE" id="PS50404">
    <property type="entry name" value="GST_NTER"/>
    <property type="match status" value="1"/>
</dbReference>
<evidence type="ECO:0000256" key="2">
    <source>
        <dbReference type="ARBA" id="ARBA00022679"/>
    </source>
</evidence>
<evidence type="ECO:0000256" key="4">
    <source>
        <dbReference type="RuleBase" id="RU003494"/>
    </source>
</evidence>
<comment type="catalytic activity">
    <reaction evidence="3">
        <text>RX + glutathione = an S-substituted glutathione + a halide anion + H(+)</text>
        <dbReference type="Rhea" id="RHEA:16437"/>
        <dbReference type="ChEBI" id="CHEBI:15378"/>
        <dbReference type="ChEBI" id="CHEBI:16042"/>
        <dbReference type="ChEBI" id="CHEBI:17792"/>
        <dbReference type="ChEBI" id="CHEBI:57925"/>
        <dbReference type="ChEBI" id="CHEBI:90779"/>
        <dbReference type="EC" id="2.5.1.18"/>
    </reaction>
</comment>
<dbReference type="InterPro" id="IPR040079">
    <property type="entry name" value="Glutathione_S-Trfase"/>
</dbReference>
<dbReference type="InterPro" id="IPR036249">
    <property type="entry name" value="Thioredoxin-like_sf"/>
</dbReference>
<dbReference type="GO" id="GO:0005737">
    <property type="term" value="C:cytoplasm"/>
    <property type="evidence" value="ECO:0007669"/>
    <property type="project" value="TreeGrafter"/>
</dbReference>
<dbReference type="SFLD" id="SFLDG00358">
    <property type="entry name" value="Main_(cytGST)"/>
    <property type="match status" value="1"/>
</dbReference>
<dbReference type="Pfam" id="PF00043">
    <property type="entry name" value="GST_C"/>
    <property type="match status" value="1"/>
</dbReference>
<evidence type="ECO:0000256" key="1">
    <source>
        <dbReference type="ARBA" id="ARBA00012452"/>
    </source>
</evidence>
<dbReference type="SFLD" id="SFLDS00019">
    <property type="entry name" value="Glutathione_Transferase_(cytos"/>
    <property type="match status" value="1"/>
</dbReference>
<gene>
    <name evidence="7" type="ORF">KK1_018432</name>
</gene>
<evidence type="ECO:0000256" key="3">
    <source>
        <dbReference type="ARBA" id="ARBA00047960"/>
    </source>
</evidence>
<dbReference type="SUPFAM" id="SSF47616">
    <property type="entry name" value="GST C-terminal domain-like"/>
    <property type="match status" value="1"/>
</dbReference>
<dbReference type="FunFam" id="1.20.1050.10:FF:000012">
    <property type="entry name" value="Tau class glutathione S-transferase"/>
    <property type="match status" value="1"/>
</dbReference>
<dbReference type="AlphaFoldDB" id="A0A151T9Z0"/>
<dbReference type="CDD" id="cd03058">
    <property type="entry name" value="GST_N_Tau"/>
    <property type="match status" value="1"/>
</dbReference>
<sequence length="240" mass="27426">MAGESVTLIGFWGSPFVLRVKWALELKGIQYQYVEEDLSNKSAMLLQYNPVYKKVPVLVHEGKPLAESLVILEYIDETWKQNPLLPQDPYEKAKARFWSGFVDEKNTCYRVLFVPLVTHSTFLILRVMATFSKGGEEQQKAAQEARENLKTLEGGIEGKRYFGGEKIGFADIAIGWLGYWVQIVEEIVGINLIDKELMAKLDAWFNDFLEHPVIRESMPPRDKLLNHNTAFHKVLTSSST</sequence>
<dbReference type="InterPro" id="IPR045074">
    <property type="entry name" value="GST_C_Tau"/>
</dbReference>
<dbReference type="GO" id="GO:0004364">
    <property type="term" value="F:glutathione transferase activity"/>
    <property type="evidence" value="ECO:0007669"/>
    <property type="project" value="UniProtKB-EC"/>
</dbReference>
<keyword evidence="8" id="KW-1185">Reference proteome</keyword>
<dbReference type="EC" id="2.5.1.18" evidence="1"/>
<dbReference type="FunFam" id="3.40.30.10:FF:000014">
    <property type="entry name" value="Tau class glutathione S-transferase"/>
    <property type="match status" value="1"/>
</dbReference>
<protein>
    <recommendedName>
        <fullName evidence="1">glutathione transferase</fullName>
        <ecNumber evidence="1">2.5.1.18</ecNumber>
    </recommendedName>
</protein>
<evidence type="ECO:0000313" key="8">
    <source>
        <dbReference type="Proteomes" id="UP000075243"/>
    </source>
</evidence>
<dbReference type="PANTHER" id="PTHR11260">
    <property type="entry name" value="GLUTATHIONE S-TRANSFERASE, GST, SUPERFAMILY, GST DOMAIN CONTAINING"/>
    <property type="match status" value="1"/>
</dbReference>
<dbReference type="PROSITE" id="PS50405">
    <property type="entry name" value="GST_CTER"/>
    <property type="match status" value="1"/>
</dbReference>
<dbReference type="GO" id="GO:0006749">
    <property type="term" value="P:glutathione metabolic process"/>
    <property type="evidence" value="ECO:0007669"/>
    <property type="project" value="InterPro"/>
</dbReference>
<proteinExistence type="inferred from homology"/>
<dbReference type="SFLD" id="SFLDG01152">
    <property type="entry name" value="Main.3:_Omega-_and_Tau-like"/>
    <property type="match status" value="1"/>
</dbReference>
<organism evidence="7 8">
    <name type="scientific">Cajanus cajan</name>
    <name type="common">Pigeon pea</name>
    <name type="synonym">Cajanus indicus</name>
    <dbReference type="NCBI Taxonomy" id="3821"/>
    <lineage>
        <taxon>Eukaryota</taxon>
        <taxon>Viridiplantae</taxon>
        <taxon>Streptophyta</taxon>
        <taxon>Embryophyta</taxon>
        <taxon>Tracheophyta</taxon>
        <taxon>Spermatophyta</taxon>
        <taxon>Magnoliopsida</taxon>
        <taxon>eudicotyledons</taxon>
        <taxon>Gunneridae</taxon>
        <taxon>Pentapetalae</taxon>
        <taxon>rosids</taxon>
        <taxon>fabids</taxon>
        <taxon>Fabales</taxon>
        <taxon>Fabaceae</taxon>
        <taxon>Papilionoideae</taxon>
        <taxon>50 kb inversion clade</taxon>
        <taxon>NPAAA clade</taxon>
        <taxon>indigoferoid/millettioid clade</taxon>
        <taxon>Phaseoleae</taxon>
        <taxon>Cajanus</taxon>
    </lineage>
</organism>
<dbReference type="Gramene" id="C.cajan_17901.t">
    <property type="protein sequence ID" value="C.cajan_17901.t"/>
    <property type="gene ID" value="C.cajan_17901"/>
</dbReference>
<dbReference type="Gene3D" id="1.20.1050.10">
    <property type="match status" value="1"/>
</dbReference>
<dbReference type="PANTHER" id="PTHR11260:SF695">
    <property type="entry name" value="GLUTATHIONE TRANSFERASE"/>
    <property type="match status" value="1"/>
</dbReference>
<dbReference type="Proteomes" id="UP000075243">
    <property type="component" value="Chromosome 7"/>
</dbReference>
<evidence type="ECO:0000313" key="7">
    <source>
        <dbReference type="EMBL" id="KYP63845.1"/>
    </source>
</evidence>
<feature type="domain" description="GST C-terminal" evidence="6">
    <location>
        <begin position="88"/>
        <end position="231"/>
    </location>
</feature>